<protein>
    <submittedName>
        <fullName evidence="2">Uncharacterized protein</fullName>
    </submittedName>
</protein>
<organism evidence="2 3">
    <name type="scientific">Pseudocercospora fijiensis (strain CIRAD86)</name>
    <name type="common">Black leaf streak disease fungus</name>
    <name type="synonym">Mycosphaerella fijiensis</name>
    <dbReference type="NCBI Taxonomy" id="383855"/>
    <lineage>
        <taxon>Eukaryota</taxon>
        <taxon>Fungi</taxon>
        <taxon>Dikarya</taxon>
        <taxon>Ascomycota</taxon>
        <taxon>Pezizomycotina</taxon>
        <taxon>Dothideomycetes</taxon>
        <taxon>Dothideomycetidae</taxon>
        <taxon>Mycosphaerellales</taxon>
        <taxon>Mycosphaerellaceae</taxon>
        <taxon>Pseudocercospora</taxon>
    </lineage>
</organism>
<reference evidence="2 3" key="1">
    <citation type="journal article" date="2012" name="PLoS Pathog.">
        <title>Diverse lifestyles and strategies of plant pathogenesis encoded in the genomes of eighteen Dothideomycetes fungi.</title>
        <authorList>
            <person name="Ohm R.A."/>
            <person name="Feau N."/>
            <person name="Henrissat B."/>
            <person name="Schoch C.L."/>
            <person name="Horwitz B.A."/>
            <person name="Barry K.W."/>
            <person name="Condon B.J."/>
            <person name="Copeland A.C."/>
            <person name="Dhillon B."/>
            <person name="Glaser F."/>
            <person name="Hesse C.N."/>
            <person name="Kosti I."/>
            <person name="LaButti K."/>
            <person name="Lindquist E.A."/>
            <person name="Lucas S."/>
            <person name="Salamov A.A."/>
            <person name="Bradshaw R.E."/>
            <person name="Ciuffetti L."/>
            <person name="Hamelin R.C."/>
            <person name="Kema G.H.J."/>
            <person name="Lawrence C."/>
            <person name="Scott J.A."/>
            <person name="Spatafora J.W."/>
            <person name="Turgeon B.G."/>
            <person name="de Wit P.J.G.M."/>
            <person name="Zhong S."/>
            <person name="Goodwin S.B."/>
            <person name="Grigoriev I.V."/>
        </authorList>
    </citation>
    <scope>NUCLEOTIDE SEQUENCE [LARGE SCALE GENOMIC DNA]</scope>
    <source>
        <strain evidence="2 3">CIRAD86</strain>
    </source>
</reference>
<dbReference type="KEGG" id="pfj:MYCFIDRAFT_180086"/>
<dbReference type="VEuPathDB" id="FungiDB:MYCFIDRAFT_180086"/>
<evidence type="ECO:0000313" key="3">
    <source>
        <dbReference type="Proteomes" id="UP000016932"/>
    </source>
</evidence>
<dbReference type="AlphaFoldDB" id="M3AJ57"/>
<evidence type="ECO:0000313" key="2">
    <source>
        <dbReference type="EMBL" id="EME77213.1"/>
    </source>
</evidence>
<feature type="transmembrane region" description="Helical" evidence="1">
    <location>
        <begin position="125"/>
        <end position="147"/>
    </location>
</feature>
<keyword evidence="1" id="KW-0472">Membrane</keyword>
<keyword evidence="1" id="KW-1133">Transmembrane helix</keyword>
<dbReference type="EMBL" id="KB446567">
    <property type="protein sequence ID" value="EME77213.1"/>
    <property type="molecule type" value="Genomic_DNA"/>
</dbReference>
<dbReference type="GeneID" id="19334298"/>
<keyword evidence="3" id="KW-1185">Reference proteome</keyword>
<evidence type="ECO:0000256" key="1">
    <source>
        <dbReference type="SAM" id="Phobius"/>
    </source>
</evidence>
<accession>M3AJ57</accession>
<sequence length="533" mass="60481">MSLMHFLHNVSHATMSRRRRCLQRPSSFRPPPECILQLLLSILAPAHITSSSHAKMRLTMTMRMHVEHAVDKYHTALRVASVSLIIYALVITRSLVLLALASFLVTTTASWYLELLHLPRILSSIRARCLLAFLLVNFLLPAIPVVYVHLHPRTLSQATGSTSEPPAIAAIATIHTLTTTGIREKDAAVADDIRLTQLLWCKSMVAACRLQPQLAQNTTFTRTWTFNATQLLGYRDLMGTSQYAELERLGAREQGLWCDPWDYCKPSPKALEQQRGGDASSAWKQEAMLHFLNFAERLDEIQWHKIHTVSLLNSGLDLGMSVREAWVKRTISRLDEMDERRKNMQKGSRELVESGWQWCWPFAASIGTGRLMWNIVSEGTWQRAKTWILGVLVGGEWSMEPGDARLHAETQWASDDCEDFVAFQESVNIMKDMVVQDRAELDAIKDGITSLLTHSGEDFDALETWLRSVADEVVGNLTTWHVWDHASAGLNGLRREIDALSGEDARNMRWQERYLVEDSEWWKRALADGRLGT</sequence>
<dbReference type="RefSeq" id="XP_007932260.1">
    <property type="nucleotide sequence ID" value="XM_007934069.1"/>
</dbReference>
<name>M3AJ57_PSEFD</name>
<dbReference type="Proteomes" id="UP000016932">
    <property type="component" value="Unassembled WGS sequence"/>
</dbReference>
<proteinExistence type="predicted"/>
<dbReference type="HOGENOM" id="CLU_511024_0_0_1"/>
<keyword evidence="1" id="KW-0812">Transmembrane</keyword>
<dbReference type="OrthoDB" id="3653067at2759"/>
<gene>
    <name evidence="2" type="ORF">MYCFIDRAFT_180086</name>
</gene>
<feature type="transmembrane region" description="Helical" evidence="1">
    <location>
        <begin position="84"/>
        <end position="113"/>
    </location>
</feature>